<protein>
    <submittedName>
        <fullName evidence="1">DUF2971 domain-containing protein</fullName>
    </submittedName>
</protein>
<reference evidence="1 2" key="1">
    <citation type="submission" date="2020-05" db="EMBL/GenBank/DDBJ databases">
        <title>Horizontal transmission and recombination maintain forever young bacterial symbiont genomes.</title>
        <authorList>
            <person name="Russell S.L."/>
            <person name="Pepper-Tunick E."/>
            <person name="Svedberg J."/>
            <person name="Byrne A."/>
            <person name="Ruelas Castillo J."/>
            <person name="Vollmers C."/>
            <person name="Beinart R.A."/>
            <person name="Corbett-Detig R."/>
        </authorList>
    </citation>
    <scope>NUCLEOTIDE SEQUENCE [LARGE SCALE GENOMIC DNA]</scope>
    <source>
        <strain evidence="1">Santa_Monica_outfall</strain>
    </source>
</reference>
<sequence length="167" mass="19582">MRVYYYTAEEFALSNIINERIKISLIDDLNDPFEFLGVDLSNKSFRQAFKAGRCRSKECGIISFSKDWNNPLMWAHYGDKHKGMCLGFDIHDSHIKEVTYFPERMAPEVDMEKKYGGLTEDIVVNLMCTKYIGWKYENEVRVIVPLEEKDPSGFYFTDFKGNMELQE</sequence>
<evidence type="ECO:0000313" key="2">
    <source>
        <dbReference type="Proteomes" id="UP000509658"/>
    </source>
</evidence>
<proteinExistence type="predicted"/>
<evidence type="ECO:0000313" key="1">
    <source>
        <dbReference type="EMBL" id="QKQ26313.1"/>
    </source>
</evidence>
<organism evidence="1 2">
    <name type="scientific">Candidatus Reidiella endopervernicosa</name>
    <dbReference type="NCBI Taxonomy" id="2738883"/>
    <lineage>
        <taxon>Bacteria</taxon>
        <taxon>Pseudomonadati</taxon>
        <taxon>Pseudomonadota</taxon>
        <taxon>Gammaproteobacteria</taxon>
        <taxon>Candidatus Reidiella</taxon>
    </lineage>
</organism>
<dbReference type="Proteomes" id="UP000509658">
    <property type="component" value="Chromosome"/>
</dbReference>
<dbReference type="InterPro" id="IPR021352">
    <property type="entry name" value="DUF2971"/>
</dbReference>
<accession>A0A6N0HVA4</accession>
<dbReference type="Pfam" id="PF11185">
    <property type="entry name" value="DUF2971"/>
    <property type="match status" value="1"/>
</dbReference>
<keyword evidence="2" id="KW-1185">Reference proteome</keyword>
<dbReference type="KEGG" id="rev:HUE57_08465"/>
<dbReference type="RefSeq" id="WP_174673022.1">
    <property type="nucleotide sequence ID" value="NZ_CP054491.1"/>
</dbReference>
<dbReference type="AlphaFoldDB" id="A0A6N0HVA4"/>
<dbReference type="EMBL" id="CP054491">
    <property type="protein sequence ID" value="QKQ26313.1"/>
    <property type="molecule type" value="Genomic_DNA"/>
</dbReference>
<name>A0A6N0HVA4_9GAMM</name>
<gene>
    <name evidence="1" type="ORF">HUE57_08465</name>
</gene>